<proteinExistence type="predicted"/>
<feature type="domain" description="Jacalin-type lectin" evidence="2">
    <location>
        <begin position="1041"/>
        <end position="1200"/>
    </location>
</feature>
<dbReference type="Gene3D" id="2.100.10.30">
    <property type="entry name" value="Jacalin-like lectin domain"/>
    <property type="match status" value="6"/>
</dbReference>
<dbReference type="InterPro" id="IPR001229">
    <property type="entry name" value="Jacalin-like_lectin_dom"/>
</dbReference>
<dbReference type="InterPro" id="IPR054586">
    <property type="entry name" value="MACPF_1_fungal"/>
</dbReference>
<feature type="region of interest" description="Disordered" evidence="1">
    <location>
        <begin position="1"/>
        <end position="33"/>
    </location>
</feature>
<dbReference type="PROSITE" id="PS51752">
    <property type="entry name" value="JACALIN_LECTIN"/>
    <property type="match status" value="4"/>
</dbReference>
<protein>
    <recommendedName>
        <fullName evidence="2">Jacalin-type lectin domain-containing protein</fullName>
    </recommendedName>
</protein>
<feature type="domain" description="Jacalin-type lectin" evidence="2">
    <location>
        <begin position="1628"/>
        <end position="1751"/>
    </location>
</feature>
<dbReference type="PANTHER" id="PTHR46506">
    <property type="entry name" value="OS05G0143600 PROTEIN"/>
    <property type="match status" value="1"/>
</dbReference>
<dbReference type="Pfam" id="PF01419">
    <property type="entry name" value="Jacalin"/>
    <property type="match status" value="6"/>
</dbReference>
<dbReference type="Proteomes" id="UP000663853">
    <property type="component" value="Unassembled WGS sequence"/>
</dbReference>
<name>A0A8H3GZH8_9AGAM</name>
<evidence type="ECO:0000313" key="3">
    <source>
        <dbReference type="EMBL" id="CAE6474180.1"/>
    </source>
</evidence>
<feature type="domain" description="Jacalin-type lectin" evidence="2">
    <location>
        <begin position="888"/>
        <end position="1034"/>
    </location>
</feature>
<accession>A0A8H3GZH8</accession>
<dbReference type="InterPro" id="IPR036404">
    <property type="entry name" value="Jacalin-like_lectin_dom_sf"/>
</dbReference>
<dbReference type="EMBL" id="CAJMXA010001997">
    <property type="protein sequence ID" value="CAE6474180.1"/>
    <property type="molecule type" value="Genomic_DNA"/>
</dbReference>
<dbReference type="Pfam" id="PF22693">
    <property type="entry name" value="MACPF_1"/>
    <property type="match status" value="2"/>
</dbReference>
<reference evidence="3" key="1">
    <citation type="submission" date="2021-01" db="EMBL/GenBank/DDBJ databases">
        <authorList>
            <person name="Kaushik A."/>
        </authorList>
    </citation>
    <scope>NUCLEOTIDE SEQUENCE</scope>
    <source>
        <strain evidence="3">AG6-10EEA</strain>
    </source>
</reference>
<feature type="compositionally biased region" description="Polar residues" evidence="1">
    <location>
        <begin position="13"/>
        <end position="33"/>
    </location>
</feature>
<evidence type="ECO:0000313" key="4">
    <source>
        <dbReference type="Proteomes" id="UP000663853"/>
    </source>
</evidence>
<evidence type="ECO:0000259" key="2">
    <source>
        <dbReference type="PROSITE" id="PS51752"/>
    </source>
</evidence>
<dbReference type="SUPFAM" id="SSF51101">
    <property type="entry name" value="Mannose-binding lectins"/>
    <property type="match status" value="6"/>
</dbReference>
<gene>
    <name evidence="3" type="ORF">RDB_LOCUS78958</name>
</gene>
<sequence length="1751" mass="195234">MSVDPSAPIGNDASLSSECTNNQSEDSNDPNSNLRRAGWLRGFRIDDTHGPRISAYQVASYMDRAASLIEETNDISTEVIVTNTKRETNYVHHGWSIGAITTISPWTSSRIVANNQPNAKGTWYTRITKIKRLKVEVLLEDLAPVPEFEAAIEDALRQPTTYEKFQAIYRTLGRWGDVVPLAIEIGSSLVLTDTEIDRLQFPESGERNYNSIVGMSTIKTADVTITGGELKWSDGKWATTDVVRGPQWRVIKIDKSAPSINLLARELQARLSELYAQRLSYVPPYGLGPLWHIHKTYDDNQHTLKIISSVMIPFSDFIELLTITYSGGTISDKHGGGGHVGTEHTFRLAPVVLEGEHITELIIWNHEEWIRGFQFITTMGRCSPQYGTHDGTPTVARSKSGVLVGFLIHTRNHPQHGQMYSGVQGVWRHDLVPGVPKEDDVYSEYYGGVNGRAFNDRALVGNSKSTRISSVEIRSGDSIDSTQFTYIDNKDGREFKPMTPRHGGPGGSPHQFVLNDGEHIVTVSGKYGEQRITQLCFGTNLGRTSEVYGGGKGQPFSSLAPGDKDRSYFRLQYICGKLVEGGNPNACAVVGVRDSRVFQIRTQHHINNLGTPHHTEPRMSFDQDAPPDNYLPLPPECTNNEGRGSNDNNSARWLRGFRIDDIHGPRISAHRVATYADGAAPFIEEESDLSTETIVTNTKREANYAHRAWSIGAIATISPWTSSRIAANNQPNPDGTWYTRLTKTKRSRVQVLLKDITPVPEFEAAIEDGLRQPTRFEQFQAIYCALDRWGDVVPLEIEIGFSLASTDTEIERLRSPETGEHNCNLLTIKAADTTITGYDLRWSNGNLGAMDVREPQWQTIKISKVAPTTSLLTRDIQSRLSELYAQRISYVPPYGIGRIRYWNRTYDDNQHASKTISSIMIRSSDTIELLSITYSDGTMSGKHGGDGVVGTEYKFILTAGEHITEMITWTDGDWLQGLQFVTNMGRCSPQYGAHRDLPSVARAKGGVLVGLLSQTKYHPEFKELFSSVQGIWRHDLLPKVPKEEDVYSEYFGDRNSDWNECVFNDRVLVGNSKSIHISNVKIWSGDSIDSIQFIYTDHKDGQESKSMTLRHGGPGGSPHQFVLEGGEHIVTVSGQYGGHRITQLYFGTNRGRTSEVYGAGKGQTFSSSAPRDKFGNYYRLQYICGKEYGMLDPVDPGLHGFRVDVMDEPQISADQAASHTRGAMSFVEEANSLSTETTVTNTERETNYVHRGWSIGAIRKISPWTSSRIAVNNQPGAEGTWYTSIMRNRRLKIKVLLKDLVPTPEFEAAIEEALRQPTLQQHLRGSKQSTTFLASGQYYYGVGCSPSLPFDTGCCRNQEIEIGSSIALMGEKMDYVQLPEVGGHNYDDITWLSKIKYADVTISDNPRLSDDKQAAVNGMHDVISMFWANYDSEPLQGSRWQRITIGAVAPTISLLSSDLQARLSELYAQRLSYLPLSGVGPIDSGYRTYDDNKYTSKTISSIKIRSSYHIELLSITYSDGTISIKHGGSGHVGTEYEFTLAIGEHISEMLIWTEGDWLFGLQFITTMGRCSPQYGILWGPPTVARTRGGVLVGFLSHTKLRPTHNEMFSSVQGIWRHDLVPRVPEEDDVYSEYFGDKNKNGRSFNDRVSVGNSNSIRISSVEVWSGEFIDSIQLTYTDNKHGRELKSSTLRHGGPGGSFRQFVLEDGEHIVIISGRQESHITQLCFGTNRGESYHNAHISSCYNASSRPHK</sequence>
<evidence type="ECO:0000256" key="1">
    <source>
        <dbReference type="SAM" id="MobiDB-lite"/>
    </source>
</evidence>
<feature type="domain" description="Jacalin-type lectin" evidence="2">
    <location>
        <begin position="440"/>
        <end position="593"/>
    </location>
</feature>
<comment type="caution">
    <text evidence="3">The sequence shown here is derived from an EMBL/GenBank/DDBJ whole genome shotgun (WGS) entry which is preliminary data.</text>
</comment>
<dbReference type="SMART" id="SM00915">
    <property type="entry name" value="Jacalin"/>
    <property type="match status" value="3"/>
</dbReference>
<organism evidence="3 4">
    <name type="scientific">Rhizoctonia solani</name>
    <dbReference type="NCBI Taxonomy" id="456999"/>
    <lineage>
        <taxon>Eukaryota</taxon>
        <taxon>Fungi</taxon>
        <taxon>Dikarya</taxon>
        <taxon>Basidiomycota</taxon>
        <taxon>Agaricomycotina</taxon>
        <taxon>Agaricomycetes</taxon>
        <taxon>Cantharellales</taxon>
        <taxon>Ceratobasidiaceae</taxon>
        <taxon>Rhizoctonia</taxon>
    </lineage>
</organism>